<dbReference type="GO" id="GO:0005576">
    <property type="term" value="C:extracellular region"/>
    <property type="evidence" value="ECO:0007669"/>
    <property type="project" value="UniProtKB-SubCell"/>
</dbReference>
<name>A0A9P6STV3_9FUNG</name>
<comment type="subcellular location">
    <subcellularLocation>
        <location evidence="1">Host cell</location>
    </subcellularLocation>
    <subcellularLocation>
        <location evidence="2">Secreted</location>
    </subcellularLocation>
</comment>
<comment type="caution">
    <text evidence="5">The sequence shown here is derived from an EMBL/GenBank/DDBJ whole genome shotgun (WGS) entry which is preliminary data.</text>
</comment>
<dbReference type="InterPro" id="IPR045379">
    <property type="entry name" value="Crinkler_N"/>
</dbReference>
<evidence type="ECO:0000313" key="6">
    <source>
        <dbReference type="Proteomes" id="UP000703661"/>
    </source>
</evidence>
<sequence>MTDTHLNLFCLVNGESTPFPVEIESTKTIGGLKNLLGRRCQRPHPLEALWKPSIPVVPKKERKEISLADVPLKEELDETDDVSDVFKEQPPKKTIHIIVQRPLQVTPIPTIFIPQSNIEAELADILEGVSHNHTINIINLQEVEASQKE</sequence>
<organism evidence="5 6">
    <name type="scientific">Entomortierella chlamydospora</name>
    <dbReference type="NCBI Taxonomy" id="101097"/>
    <lineage>
        <taxon>Eukaryota</taxon>
        <taxon>Fungi</taxon>
        <taxon>Fungi incertae sedis</taxon>
        <taxon>Mucoromycota</taxon>
        <taxon>Mortierellomycotina</taxon>
        <taxon>Mortierellomycetes</taxon>
        <taxon>Mortierellales</taxon>
        <taxon>Mortierellaceae</taxon>
        <taxon>Entomortierella</taxon>
    </lineage>
</organism>
<dbReference type="AlphaFoldDB" id="A0A9P6STV3"/>
<evidence type="ECO:0000256" key="2">
    <source>
        <dbReference type="ARBA" id="ARBA00004613"/>
    </source>
</evidence>
<dbReference type="Pfam" id="PF20147">
    <property type="entry name" value="Crinkler"/>
    <property type="match status" value="1"/>
</dbReference>
<evidence type="ECO:0000313" key="5">
    <source>
        <dbReference type="EMBL" id="KAG0000820.1"/>
    </source>
</evidence>
<feature type="non-terminal residue" evidence="5">
    <location>
        <position position="149"/>
    </location>
</feature>
<evidence type="ECO:0000259" key="4">
    <source>
        <dbReference type="Pfam" id="PF20147"/>
    </source>
</evidence>
<evidence type="ECO:0000256" key="1">
    <source>
        <dbReference type="ARBA" id="ARBA00004340"/>
    </source>
</evidence>
<feature type="domain" description="Crinkler effector protein N-terminal" evidence="4">
    <location>
        <begin position="6"/>
        <end position="100"/>
    </location>
</feature>
<keyword evidence="3" id="KW-0964">Secreted</keyword>
<gene>
    <name evidence="5" type="ORF">BGZ80_006282</name>
</gene>
<reference evidence="5" key="1">
    <citation type="journal article" date="2020" name="Fungal Divers.">
        <title>Resolving the Mortierellaceae phylogeny through synthesis of multi-gene phylogenetics and phylogenomics.</title>
        <authorList>
            <person name="Vandepol N."/>
            <person name="Liber J."/>
            <person name="Desiro A."/>
            <person name="Na H."/>
            <person name="Kennedy M."/>
            <person name="Barry K."/>
            <person name="Grigoriev I.V."/>
            <person name="Miller A.N."/>
            <person name="O'Donnell K."/>
            <person name="Stajich J.E."/>
            <person name="Bonito G."/>
        </authorList>
    </citation>
    <scope>NUCLEOTIDE SEQUENCE</scope>
    <source>
        <strain evidence="5">NRRL 2769</strain>
    </source>
</reference>
<keyword evidence="6" id="KW-1185">Reference proteome</keyword>
<dbReference type="Proteomes" id="UP000703661">
    <property type="component" value="Unassembled WGS sequence"/>
</dbReference>
<dbReference type="GO" id="GO:0043657">
    <property type="term" value="C:host cell"/>
    <property type="evidence" value="ECO:0007669"/>
    <property type="project" value="UniProtKB-SubCell"/>
</dbReference>
<proteinExistence type="predicted"/>
<accession>A0A9P6STV3</accession>
<dbReference type="EMBL" id="JAAAID010003099">
    <property type="protein sequence ID" value="KAG0000820.1"/>
    <property type="molecule type" value="Genomic_DNA"/>
</dbReference>
<evidence type="ECO:0000256" key="3">
    <source>
        <dbReference type="ARBA" id="ARBA00022525"/>
    </source>
</evidence>
<protein>
    <recommendedName>
        <fullName evidence="4">Crinkler effector protein N-terminal domain-containing protein</fullName>
    </recommendedName>
</protein>